<accession>A0ACC2ACD3</accession>
<dbReference type="Proteomes" id="UP001162992">
    <property type="component" value="Chromosome 22"/>
</dbReference>
<evidence type="ECO:0000313" key="2">
    <source>
        <dbReference type="Proteomes" id="UP001162992"/>
    </source>
</evidence>
<organism evidence="1 2">
    <name type="scientific">Diphasiastrum complanatum</name>
    <name type="common">Issler's clubmoss</name>
    <name type="synonym">Lycopodium complanatum</name>
    <dbReference type="NCBI Taxonomy" id="34168"/>
    <lineage>
        <taxon>Eukaryota</taxon>
        <taxon>Viridiplantae</taxon>
        <taxon>Streptophyta</taxon>
        <taxon>Embryophyta</taxon>
        <taxon>Tracheophyta</taxon>
        <taxon>Lycopodiopsida</taxon>
        <taxon>Lycopodiales</taxon>
        <taxon>Lycopodiaceae</taxon>
        <taxon>Lycopodioideae</taxon>
        <taxon>Diphasiastrum</taxon>
    </lineage>
</organism>
<sequence>MEDTYSSNYLEDSKIWKELEEKEVKDDNWGDLTDVFNMLSDGLMSYQKTEKVVSVEDLESLSLQKPKENIESLTFGEYQPSCLSGRKGVVHGRRRTLLANPLQNKNRTEKPYENFMEGATMSNEPLPIYINGEEIKSNGKVSLVFDTPIIQPQILSNHLQDNNSIPMRDMTLAKAGVDEKVEQRVPEDPLMPMQKNEASTRTGEKGLLDVPKFVEASDVLESPPKDQSPKDKGTHYSNFDPQTDAPMKGNDISIQNNLVHKEHVENDTEDSAVRITHLKEEKVERDTWAIEKNISTLEFSDESLLLKRLDQEKMQAQCLAAELSSEVQFLKSSSVVAQEKLHSLQVVHREEVNMLKHVHDWELEAKEKHIATERSFLLEQGAIRETLTQLMGKAKDWSIKVEALQEALAIERELSNNDRIKWLDILKSSVNEQQVCLHEWGKKSSETLFQVQKLIDLIGSEIKNVKEIHIKENDRMEKECTQIQSLQKALHSERAQFLEDLSTSRAKLEEIHEKCFQEKEACLGKCFEERKELLAEKEAVLKMKEQLYHADAALEKKSMEHLSLMQNVFNQQKYNN</sequence>
<protein>
    <submittedName>
        <fullName evidence="1">Uncharacterized protein</fullName>
    </submittedName>
</protein>
<reference evidence="2" key="1">
    <citation type="journal article" date="2024" name="Proc. Natl. Acad. Sci. U.S.A.">
        <title>Extraordinary preservation of gene collinearity over three hundred million years revealed in homosporous lycophytes.</title>
        <authorList>
            <person name="Li C."/>
            <person name="Wickell D."/>
            <person name="Kuo L.Y."/>
            <person name="Chen X."/>
            <person name="Nie B."/>
            <person name="Liao X."/>
            <person name="Peng D."/>
            <person name="Ji J."/>
            <person name="Jenkins J."/>
            <person name="Williams M."/>
            <person name="Shu S."/>
            <person name="Plott C."/>
            <person name="Barry K."/>
            <person name="Rajasekar S."/>
            <person name="Grimwood J."/>
            <person name="Han X."/>
            <person name="Sun S."/>
            <person name="Hou Z."/>
            <person name="He W."/>
            <person name="Dai G."/>
            <person name="Sun C."/>
            <person name="Schmutz J."/>
            <person name="Leebens-Mack J.H."/>
            <person name="Li F.W."/>
            <person name="Wang L."/>
        </authorList>
    </citation>
    <scope>NUCLEOTIDE SEQUENCE [LARGE SCALE GENOMIC DNA]</scope>
    <source>
        <strain evidence="2">cv. PW_Plant_1</strain>
    </source>
</reference>
<gene>
    <name evidence="1" type="ORF">O6H91_22G005300</name>
</gene>
<name>A0ACC2ACD3_DIPCM</name>
<evidence type="ECO:0000313" key="1">
    <source>
        <dbReference type="EMBL" id="KAJ7515202.1"/>
    </source>
</evidence>
<comment type="caution">
    <text evidence="1">The sequence shown here is derived from an EMBL/GenBank/DDBJ whole genome shotgun (WGS) entry which is preliminary data.</text>
</comment>
<proteinExistence type="predicted"/>
<dbReference type="EMBL" id="CM055113">
    <property type="protein sequence ID" value="KAJ7515202.1"/>
    <property type="molecule type" value="Genomic_DNA"/>
</dbReference>
<keyword evidence="2" id="KW-1185">Reference proteome</keyword>